<accession>A0A8J2V949</accession>
<dbReference type="Proteomes" id="UP000652231">
    <property type="component" value="Unassembled WGS sequence"/>
</dbReference>
<evidence type="ECO:0000313" key="2">
    <source>
        <dbReference type="EMBL" id="GGD90548.1"/>
    </source>
</evidence>
<dbReference type="Gene3D" id="3.10.450.50">
    <property type="match status" value="1"/>
</dbReference>
<comment type="caution">
    <text evidence="2">The sequence shown here is derived from an EMBL/GenBank/DDBJ whole genome shotgun (WGS) entry which is preliminary data.</text>
</comment>
<dbReference type="Pfam" id="PF14534">
    <property type="entry name" value="DUF4440"/>
    <property type="match status" value="1"/>
</dbReference>
<sequence>MATLCVSQTIQDEILEVNRTMEKAYNKGELARIAEHYTRDGIIVGNSTEIKGREAITAYWENLQGRHIKWELENVEIIDYGSTVIQRGISRLQFYHENKAFQSDVRFTLVWVKEDNEWKIKIDHYSRI</sequence>
<dbReference type="InterPro" id="IPR011944">
    <property type="entry name" value="Steroid_delta5-4_isomerase"/>
</dbReference>
<reference evidence="2" key="2">
    <citation type="submission" date="2020-09" db="EMBL/GenBank/DDBJ databases">
        <authorList>
            <person name="Sun Q."/>
            <person name="Zhou Y."/>
        </authorList>
    </citation>
    <scope>NUCLEOTIDE SEQUENCE</scope>
    <source>
        <strain evidence="2">CGMCC 1.12924</strain>
    </source>
</reference>
<dbReference type="SUPFAM" id="SSF54427">
    <property type="entry name" value="NTF2-like"/>
    <property type="match status" value="1"/>
</dbReference>
<organism evidence="2 3">
    <name type="scientific">Planktosalinus lacus</name>
    <dbReference type="NCBI Taxonomy" id="1526573"/>
    <lineage>
        <taxon>Bacteria</taxon>
        <taxon>Pseudomonadati</taxon>
        <taxon>Bacteroidota</taxon>
        <taxon>Flavobacteriia</taxon>
        <taxon>Flavobacteriales</taxon>
        <taxon>Flavobacteriaceae</taxon>
        <taxon>Planktosalinus</taxon>
    </lineage>
</organism>
<reference evidence="2" key="1">
    <citation type="journal article" date="2014" name="Int. J. Syst. Evol. Microbiol.">
        <title>Complete genome sequence of Corynebacterium casei LMG S-19264T (=DSM 44701T), isolated from a smear-ripened cheese.</title>
        <authorList>
            <consortium name="US DOE Joint Genome Institute (JGI-PGF)"/>
            <person name="Walter F."/>
            <person name="Albersmeier A."/>
            <person name="Kalinowski J."/>
            <person name="Ruckert C."/>
        </authorList>
    </citation>
    <scope>NUCLEOTIDE SEQUENCE</scope>
    <source>
        <strain evidence="2">CGMCC 1.12924</strain>
    </source>
</reference>
<feature type="domain" description="DUF4440" evidence="1">
    <location>
        <begin position="14"/>
        <end position="120"/>
    </location>
</feature>
<name>A0A8J2V949_9FLAO</name>
<proteinExistence type="predicted"/>
<evidence type="ECO:0000259" key="1">
    <source>
        <dbReference type="Pfam" id="PF14534"/>
    </source>
</evidence>
<evidence type="ECO:0000313" key="3">
    <source>
        <dbReference type="Proteomes" id="UP000652231"/>
    </source>
</evidence>
<dbReference type="EMBL" id="BMGK01000004">
    <property type="protein sequence ID" value="GGD90548.1"/>
    <property type="molecule type" value="Genomic_DNA"/>
</dbReference>
<dbReference type="NCBIfam" id="TIGR02246">
    <property type="entry name" value="SgcJ/EcaC family oxidoreductase"/>
    <property type="match status" value="1"/>
</dbReference>
<protein>
    <recommendedName>
        <fullName evidence="1">DUF4440 domain-containing protein</fullName>
    </recommendedName>
</protein>
<dbReference type="InterPro" id="IPR027843">
    <property type="entry name" value="DUF4440"/>
</dbReference>
<dbReference type="InterPro" id="IPR032710">
    <property type="entry name" value="NTF2-like_dom_sf"/>
</dbReference>
<dbReference type="AlphaFoldDB" id="A0A8J2V949"/>
<gene>
    <name evidence="2" type="ORF">GCM10011312_13070</name>
</gene>
<keyword evidence="3" id="KW-1185">Reference proteome</keyword>